<evidence type="ECO:0000313" key="3">
    <source>
        <dbReference type="Proteomes" id="UP000324091"/>
    </source>
</evidence>
<proteinExistence type="predicted"/>
<dbReference type="AlphaFoldDB" id="A0A5C6P9B9"/>
<reference evidence="2 3" key="1">
    <citation type="submission" date="2019-04" db="EMBL/GenBank/DDBJ databases">
        <title>Chromosome genome assembly for Takifugu flavidus.</title>
        <authorList>
            <person name="Xiao S."/>
        </authorList>
    </citation>
    <scope>NUCLEOTIDE SEQUENCE [LARGE SCALE GENOMIC DNA]</scope>
    <source>
        <strain evidence="2">HTHZ2018</strain>
        <tissue evidence="2">Muscle</tissue>
    </source>
</reference>
<sequence>MLYSTRRNVRNWTLGKPNNVSTEERHNTDVPPLQDSAVHLHLKENGHSFQDSPVRVLAHGDRWSERGVKEPSIPLLLPPTNQTFTPFQETWTNLDLDSPPCDPADKGETPQQKPVSSELKKPSG</sequence>
<accession>A0A5C6P9B9</accession>
<dbReference type="EMBL" id="RHFK02000005">
    <property type="protein sequence ID" value="TWW76083.1"/>
    <property type="molecule type" value="Genomic_DNA"/>
</dbReference>
<evidence type="ECO:0000256" key="1">
    <source>
        <dbReference type="SAM" id="MobiDB-lite"/>
    </source>
</evidence>
<name>A0A5C6P9B9_9TELE</name>
<evidence type="ECO:0000313" key="2">
    <source>
        <dbReference type="EMBL" id="TWW76083.1"/>
    </source>
</evidence>
<feature type="region of interest" description="Disordered" evidence="1">
    <location>
        <begin position="91"/>
        <end position="124"/>
    </location>
</feature>
<dbReference type="Proteomes" id="UP000324091">
    <property type="component" value="Chromosome 13"/>
</dbReference>
<organism evidence="2 3">
    <name type="scientific">Takifugu flavidus</name>
    <name type="common">sansaifugu</name>
    <dbReference type="NCBI Taxonomy" id="433684"/>
    <lineage>
        <taxon>Eukaryota</taxon>
        <taxon>Metazoa</taxon>
        <taxon>Chordata</taxon>
        <taxon>Craniata</taxon>
        <taxon>Vertebrata</taxon>
        <taxon>Euteleostomi</taxon>
        <taxon>Actinopterygii</taxon>
        <taxon>Neopterygii</taxon>
        <taxon>Teleostei</taxon>
        <taxon>Neoteleostei</taxon>
        <taxon>Acanthomorphata</taxon>
        <taxon>Eupercaria</taxon>
        <taxon>Tetraodontiformes</taxon>
        <taxon>Tetradontoidea</taxon>
        <taxon>Tetraodontidae</taxon>
        <taxon>Takifugu</taxon>
    </lineage>
</organism>
<keyword evidence="3" id="KW-1185">Reference proteome</keyword>
<comment type="caution">
    <text evidence="2">The sequence shown here is derived from an EMBL/GenBank/DDBJ whole genome shotgun (WGS) entry which is preliminary data.</text>
</comment>
<protein>
    <submittedName>
        <fullName evidence="2">Uncharacterized protein</fullName>
    </submittedName>
</protein>
<gene>
    <name evidence="2" type="ORF">D4764_13G0007450</name>
</gene>